<dbReference type="EMBL" id="RJJG01000003">
    <property type="protein sequence ID" value="RNI09967.1"/>
    <property type="molecule type" value="Genomic_DNA"/>
</dbReference>
<dbReference type="Proteomes" id="UP000186879">
    <property type="component" value="Chromosome"/>
</dbReference>
<evidence type="ECO:0000256" key="2">
    <source>
        <dbReference type="SAM" id="Coils"/>
    </source>
</evidence>
<dbReference type="STRING" id="2177.BHR79_05390"/>
<dbReference type="Proteomes" id="UP000267921">
    <property type="component" value="Unassembled WGS sequence"/>
</dbReference>
<evidence type="ECO:0000313" key="6">
    <source>
        <dbReference type="EMBL" id="RNI09967.1"/>
    </source>
</evidence>
<evidence type="ECO:0000313" key="5">
    <source>
        <dbReference type="EMBL" id="APH38980.1"/>
    </source>
</evidence>
<evidence type="ECO:0000256" key="3">
    <source>
        <dbReference type="SAM" id="MobiDB-lite"/>
    </source>
</evidence>
<evidence type="ECO:0000313" key="8">
    <source>
        <dbReference type="Proteomes" id="UP000267921"/>
    </source>
</evidence>
<keyword evidence="2" id="KW-0175">Coiled coil</keyword>
<gene>
    <name evidence="5" type="ORF">BHR79_05390</name>
    <name evidence="6" type="ORF">EFE40_04865</name>
</gene>
<organism evidence="5 7">
    <name type="scientific">Methanohalophilus halophilus</name>
    <dbReference type="NCBI Taxonomy" id="2177"/>
    <lineage>
        <taxon>Archaea</taxon>
        <taxon>Methanobacteriati</taxon>
        <taxon>Methanobacteriota</taxon>
        <taxon>Stenosarchaea group</taxon>
        <taxon>Methanomicrobia</taxon>
        <taxon>Methanosarcinales</taxon>
        <taxon>Methanosarcinaceae</taxon>
        <taxon>Methanohalophilus</taxon>
    </lineage>
</organism>
<dbReference type="EMBL" id="CP017921">
    <property type="protein sequence ID" value="APH38980.1"/>
    <property type="molecule type" value="Genomic_DNA"/>
</dbReference>
<feature type="domain" description="PGF-CTERM archaeal protein-sorting signal" evidence="4">
    <location>
        <begin position="367"/>
        <end position="386"/>
    </location>
</feature>
<protein>
    <recommendedName>
        <fullName evidence="4">PGF-CTERM archaeal protein-sorting signal domain-containing protein</fullName>
    </recommendedName>
</protein>
<reference evidence="5 7" key="1">
    <citation type="submission" date="2016-10" db="EMBL/GenBank/DDBJ databases">
        <title>Methanohalophilus halophilus.</title>
        <authorList>
            <person name="L'haridon S."/>
        </authorList>
    </citation>
    <scope>NUCLEOTIDE SEQUENCE [LARGE SCALE GENOMIC DNA]</scope>
    <source>
        <strain evidence="5 7">Z-7982</strain>
    </source>
</reference>
<dbReference type="KEGG" id="mhaz:BHR79_05390"/>
<feature type="coiled-coil region" evidence="2">
    <location>
        <begin position="97"/>
        <end position="131"/>
    </location>
</feature>
<proteinExistence type="predicted"/>
<dbReference type="AlphaFoldDB" id="A0A1L3Q2A8"/>
<evidence type="ECO:0000256" key="1">
    <source>
        <dbReference type="ARBA" id="ARBA00022729"/>
    </source>
</evidence>
<evidence type="ECO:0000313" key="7">
    <source>
        <dbReference type="Proteomes" id="UP000186879"/>
    </source>
</evidence>
<name>A0A1L3Q2A8_9EURY</name>
<feature type="region of interest" description="Disordered" evidence="3">
    <location>
        <begin position="338"/>
        <end position="366"/>
    </location>
</feature>
<dbReference type="Pfam" id="PF18204">
    <property type="entry name" value="PGF-CTERM"/>
    <property type="match status" value="1"/>
</dbReference>
<sequence>MRSLNRKYGILFVSFLFVVLTCLTATAHESHSDAPHALAEIEEHAGELVELSDTLHVDSAQIADDESLDEDLRATAESVHLSTHDMKHIGEHILSHVETLEGLYSDSENNADEINSEIAAIESEIDELKEIVNSNADAVHTVESNTPASHQEYAESLHENFHEVGHIGTHLVKYTDELGGEDSHVSDHDSSNALMEIEEHAGELVELSDTLHVDSAQIADDESLDEDLRATAESVHLSTHDMKHIGEHILSHVETLEGLYSDSENNADEINSEIAAIESEIDELKEIVNSNADAVHTVESNTPASHQEYAESLHENFHEVGHIGTHLVKYTDELGASMTTEDSTTSVDAANEEQREQEPSATSNQAPGFGILMAVCGLLAVGYLKRQ</sequence>
<feature type="compositionally biased region" description="Polar residues" evidence="3">
    <location>
        <begin position="338"/>
        <end position="348"/>
    </location>
</feature>
<evidence type="ECO:0000259" key="4">
    <source>
        <dbReference type="Pfam" id="PF18204"/>
    </source>
</evidence>
<keyword evidence="7" id="KW-1185">Reference proteome</keyword>
<accession>A0A1L3Q2A8</accession>
<reference evidence="6 8" key="2">
    <citation type="submission" date="2018-10" db="EMBL/GenBank/DDBJ databases">
        <title>Cultivation of a novel Methanohalophilus strain from Kebrit Deep of the Red Sea and a genomic comparison of members of the genus Methanohalophilus.</title>
        <authorList>
            <person name="Guan Y."/>
            <person name="Ngugi D.K."/>
            <person name="Stingl U."/>
        </authorList>
    </citation>
    <scope>NUCLEOTIDE SEQUENCE [LARGE SCALE GENOMIC DNA]</scope>
    <source>
        <strain evidence="6 8">DSM 3094</strain>
    </source>
</reference>
<dbReference type="InterPro" id="IPR026371">
    <property type="entry name" value="PGF_CTERM"/>
</dbReference>
<keyword evidence="1" id="KW-0732">Signal</keyword>
<feature type="coiled-coil region" evidence="2">
    <location>
        <begin position="253"/>
        <end position="287"/>
    </location>
</feature>